<dbReference type="SUPFAM" id="SSF55961">
    <property type="entry name" value="Bet v1-like"/>
    <property type="match status" value="1"/>
</dbReference>
<dbReference type="RefSeq" id="WP_115857684.1">
    <property type="nucleotide sequence ID" value="NZ_QTSU01000001.1"/>
</dbReference>
<gene>
    <name evidence="3" type="ORF">DX914_03605</name>
</gene>
<dbReference type="CDD" id="cd07814">
    <property type="entry name" value="SRPBCC_CalC_Aha1-like"/>
    <property type="match status" value="1"/>
</dbReference>
<dbReference type="InterPro" id="IPR013538">
    <property type="entry name" value="ASHA1/2-like_C"/>
</dbReference>
<evidence type="ECO:0000259" key="2">
    <source>
        <dbReference type="Pfam" id="PF08327"/>
    </source>
</evidence>
<evidence type="ECO:0000313" key="4">
    <source>
        <dbReference type="Proteomes" id="UP000264492"/>
    </source>
</evidence>
<organism evidence="3 4">
    <name type="scientific">Lysobacter silvisoli</name>
    <dbReference type="NCBI Taxonomy" id="2293254"/>
    <lineage>
        <taxon>Bacteria</taxon>
        <taxon>Pseudomonadati</taxon>
        <taxon>Pseudomonadota</taxon>
        <taxon>Gammaproteobacteria</taxon>
        <taxon>Lysobacterales</taxon>
        <taxon>Lysobacteraceae</taxon>
        <taxon>Lysobacter</taxon>
    </lineage>
</organism>
<keyword evidence="4" id="KW-1185">Reference proteome</keyword>
<proteinExistence type="inferred from homology"/>
<name>A0A371K2Z2_9GAMM</name>
<dbReference type="AlphaFoldDB" id="A0A371K2Z2"/>
<accession>A0A371K2Z2</accession>
<comment type="caution">
    <text evidence="3">The sequence shown here is derived from an EMBL/GenBank/DDBJ whole genome shotgun (WGS) entry which is preliminary data.</text>
</comment>
<dbReference type="InterPro" id="IPR023393">
    <property type="entry name" value="START-like_dom_sf"/>
</dbReference>
<reference evidence="3 4" key="1">
    <citation type="submission" date="2018-08" db="EMBL/GenBank/DDBJ databases">
        <title>Lysobacter sp. zong2l5, whole genome shotgun sequence.</title>
        <authorList>
            <person name="Zhang X."/>
            <person name="Feng G."/>
            <person name="Zhu H."/>
        </authorList>
    </citation>
    <scope>NUCLEOTIDE SEQUENCE [LARGE SCALE GENOMIC DNA]</scope>
    <source>
        <strain evidence="4">zong2l5</strain>
    </source>
</reference>
<dbReference type="Proteomes" id="UP000264492">
    <property type="component" value="Unassembled WGS sequence"/>
</dbReference>
<feature type="domain" description="Activator of Hsp90 ATPase homologue 1/2-like C-terminal" evidence="2">
    <location>
        <begin position="16"/>
        <end position="142"/>
    </location>
</feature>
<protein>
    <submittedName>
        <fullName evidence="3">SRPBCC domain-containing protein</fullName>
    </submittedName>
</protein>
<dbReference type="OrthoDB" id="9805228at2"/>
<comment type="similarity">
    <text evidence="1">Belongs to the AHA1 family.</text>
</comment>
<evidence type="ECO:0000256" key="1">
    <source>
        <dbReference type="ARBA" id="ARBA00006817"/>
    </source>
</evidence>
<sequence length="147" mass="16677">MNDAPTLIRVSHRYTASAERVFDAWLDPQMAARFLYATDQGRMQRVEIDARVGGGYVIVETREDGDAAHYGRYLEIERPHRLVFTLSLDPAQAGDRITVEIQRAGDGCELQLTHELAPQYAQYADRTESGWRHILATLAQRLAQPLH</sequence>
<dbReference type="EMBL" id="QTSU01000001">
    <property type="protein sequence ID" value="RDZ28242.1"/>
    <property type="molecule type" value="Genomic_DNA"/>
</dbReference>
<dbReference type="Pfam" id="PF08327">
    <property type="entry name" value="AHSA1"/>
    <property type="match status" value="1"/>
</dbReference>
<dbReference type="Gene3D" id="3.30.530.20">
    <property type="match status" value="1"/>
</dbReference>
<evidence type="ECO:0000313" key="3">
    <source>
        <dbReference type="EMBL" id="RDZ28242.1"/>
    </source>
</evidence>